<evidence type="ECO:0000313" key="3">
    <source>
        <dbReference type="EMBL" id="GAA3360020.1"/>
    </source>
</evidence>
<comment type="caution">
    <text evidence="3">The sequence shown here is derived from an EMBL/GenBank/DDBJ whole genome shotgun (WGS) entry which is preliminary data.</text>
</comment>
<dbReference type="Pfam" id="PF07859">
    <property type="entry name" value="Abhydrolase_3"/>
    <property type="match status" value="1"/>
</dbReference>
<gene>
    <name evidence="3" type="ORF">GCM10020366_38340</name>
</gene>
<evidence type="ECO:0000256" key="1">
    <source>
        <dbReference type="ARBA" id="ARBA00022801"/>
    </source>
</evidence>
<feature type="domain" description="Alpha/beta hydrolase fold-3" evidence="2">
    <location>
        <begin position="68"/>
        <end position="275"/>
    </location>
</feature>
<dbReference type="EMBL" id="BAAAYK010000038">
    <property type="protein sequence ID" value="GAA3360020.1"/>
    <property type="molecule type" value="Genomic_DNA"/>
</dbReference>
<dbReference type="SUPFAM" id="SSF53474">
    <property type="entry name" value="alpha/beta-Hydrolases"/>
    <property type="match status" value="1"/>
</dbReference>
<dbReference type="PANTHER" id="PTHR48081:SF8">
    <property type="entry name" value="ALPHA_BETA HYDROLASE FOLD-3 DOMAIN-CONTAINING PROTEIN-RELATED"/>
    <property type="match status" value="1"/>
</dbReference>
<proteinExistence type="predicted"/>
<dbReference type="InterPro" id="IPR029058">
    <property type="entry name" value="AB_hydrolase_fold"/>
</dbReference>
<dbReference type="PANTHER" id="PTHR48081">
    <property type="entry name" value="AB HYDROLASE SUPERFAMILY PROTEIN C4A8.06C"/>
    <property type="match status" value="1"/>
</dbReference>
<dbReference type="GO" id="GO:0016787">
    <property type="term" value="F:hydrolase activity"/>
    <property type="evidence" value="ECO:0007669"/>
    <property type="project" value="UniProtKB-KW"/>
</dbReference>
<dbReference type="Proteomes" id="UP001500483">
    <property type="component" value="Unassembled WGS sequence"/>
</dbReference>
<reference evidence="4" key="1">
    <citation type="journal article" date="2019" name="Int. J. Syst. Evol. Microbiol.">
        <title>The Global Catalogue of Microorganisms (GCM) 10K type strain sequencing project: providing services to taxonomists for standard genome sequencing and annotation.</title>
        <authorList>
            <consortium name="The Broad Institute Genomics Platform"/>
            <consortium name="The Broad Institute Genome Sequencing Center for Infectious Disease"/>
            <person name="Wu L."/>
            <person name="Ma J."/>
        </authorList>
    </citation>
    <scope>NUCLEOTIDE SEQUENCE [LARGE SCALE GENOMIC DNA]</scope>
    <source>
        <strain evidence="4">JCM 9687</strain>
    </source>
</reference>
<organism evidence="3 4">
    <name type="scientific">Saccharopolyspora gregorii</name>
    <dbReference type="NCBI Taxonomy" id="33914"/>
    <lineage>
        <taxon>Bacteria</taxon>
        <taxon>Bacillati</taxon>
        <taxon>Actinomycetota</taxon>
        <taxon>Actinomycetes</taxon>
        <taxon>Pseudonocardiales</taxon>
        <taxon>Pseudonocardiaceae</taxon>
        <taxon>Saccharopolyspora</taxon>
    </lineage>
</organism>
<evidence type="ECO:0000259" key="2">
    <source>
        <dbReference type="Pfam" id="PF07859"/>
    </source>
</evidence>
<keyword evidence="4" id="KW-1185">Reference proteome</keyword>
<name>A0ABP6RTE7_9PSEU</name>
<dbReference type="InterPro" id="IPR013094">
    <property type="entry name" value="AB_hydrolase_3"/>
</dbReference>
<dbReference type="Gene3D" id="3.40.50.1820">
    <property type="entry name" value="alpha/beta hydrolase"/>
    <property type="match status" value="1"/>
</dbReference>
<sequence length="301" mass="32492">MSVLSRPAVAALAAKAMQRAVARVRPPHDRFPEFPGRTEVLTVPTAAGPARAVLYRPDATRGTVPLHVNFHGGGFVMGLTELDDPLCRLIAGTAEVAVLNVDYALAPQHPFPAPPRQAFDVVRWAAEHGDRHGWDGSRLSVGGQSAGGSLAAAVARQAFEQGGPRIALQALHYPSLDLVTPFRDKGSPLPKPMLRPWMAEVFNASYLRDPRWADDRLHSPAAPGDTTDLTGIAPALVVTAEHDVLRGEGERYAERLREAGALVRHHVVAGADHGYDVRDPDRARAGYDLIAHHVRRALHAD</sequence>
<evidence type="ECO:0000313" key="4">
    <source>
        <dbReference type="Proteomes" id="UP001500483"/>
    </source>
</evidence>
<dbReference type="RefSeq" id="WP_344928414.1">
    <property type="nucleotide sequence ID" value="NZ_BAAAYK010000038.1"/>
</dbReference>
<accession>A0ABP6RTE7</accession>
<keyword evidence="1 3" id="KW-0378">Hydrolase</keyword>
<dbReference type="InterPro" id="IPR050300">
    <property type="entry name" value="GDXG_lipolytic_enzyme"/>
</dbReference>
<protein>
    <submittedName>
        <fullName evidence="3">Alpha/beta hydrolase</fullName>
    </submittedName>
</protein>